<sequence>MPCSQVAAISDHPTDHAACRRPADVPLARLVDAARAGCPGAWRAVVERFDDGLHAIGRGYGLDAATVDDAVQQTWLSAVTHLAALREPAALSGWLRSILHRECLKAANRAKREIPVVEQHLGEPVSAAHVTLRGAPPQAPEDQAIRRAQIAALREAVRERLSAREQQLMTLLSDAHEHSYTDIARALDVPIGSIGPTRARCLAKLRPLLAG</sequence>
<keyword evidence="4" id="KW-0238">DNA-binding</keyword>
<evidence type="ECO:0000259" key="6">
    <source>
        <dbReference type="Pfam" id="PF04542"/>
    </source>
</evidence>
<evidence type="ECO:0000256" key="5">
    <source>
        <dbReference type="ARBA" id="ARBA00023163"/>
    </source>
</evidence>
<dbReference type="InterPro" id="IPR013324">
    <property type="entry name" value="RNA_pol_sigma_r3/r4-like"/>
</dbReference>
<dbReference type="SUPFAM" id="SSF88946">
    <property type="entry name" value="Sigma2 domain of RNA polymerase sigma factors"/>
    <property type="match status" value="1"/>
</dbReference>
<dbReference type="InterPro" id="IPR013325">
    <property type="entry name" value="RNA_pol_sigma_r2"/>
</dbReference>
<feature type="domain" description="RNA polymerase sigma-70 region 2" evidence="6">
    <location>
        <begin position="46"/>
        <end position="112"/>
    </location>
</feature>
<evidence type="ECO:0000313" key="8">
    <source>
        <dbReference type="Proteomes" id="UP001183202"/>
    </source>
</evidence>
<dbReference type="Pfam" id="PF04542">
    <property type="entry name" value="Sigma70_r2"/>
    <property type="match status" value="1"/>
</dbReference>
<dbReference type="InterPro" id="IPR007627">
    <property type="entry name" value="RNA_pol_sigma70_r2"/>
</dbReference>
<dbReference type="Gene3D" id="1.10.1740.10">
    <property type="match status" value="1"/>
</dbReference>
<dbReference type="SUPFAM" id="SSF88659">
    <property type="entry name" value="Sigma3 and sigma4 domains of RNA polymerase sigma factors"/>
    <property type="match status" value="1"/>
</dbReference>
<dbReference type="EMBL" id="JAVREJ010000015">
    <property type="protein sequence ID" value="MDT0351821.1"/>
    <property type="molecule type" value="Genomic_DNA"/>
</dbReference>
<evidence type="ECO:0000256" key="3">
    <source>
        <dbReference type="ARBA" id="ARBA00023082"/>
    </source>
</evidence>
<gene>
    <name evidence="7" type="ORF">RM445_20045</name>
</gene>
<dbReference type="NCBIfam" id="TIGR02937">
    <property type="entry name" value="sigma70-ECF"/>
    <property type="match status" value="1"/>
</dbReference>
<reference evidence="8" key="1">
    <citation type="submission" date="2023-07" db="EMBL/GenBank/DDBJ databases">
        <title>30 novel species of actinomycetes from the DSMZ collection.</title>
        <authorList>
            <person name="Nouioui I."/>
        </authorList>
    </citation>
    <scope>NUCLEOTIDE SEQUENCE [LARGE SCALE GENOMIC DNA]</scope>
    <source>
        <strain evidence="8">DSM 45834</strain>
    </source>
</reference>
<keyword evidence="3" id="KW-0731">Sigma factor</keyword>
<dbReference type="InterPro" id="IPR014284">
    <property type="entry name" value="RNA_pol_sigma-70_dom"/>
</dbReference>
<comment type="similarity">
    <text evidence="1">Belongs to the sigma-70 factor family. ECF subfamily.</text>
</comment>
<dbReference type="InterPro" id="IPR039425">
    <property type="entry name" value="RNA_pol_sigma-70-like"/>
</dbReference>
<evidence type="ECO:0000256" key="2">
    <source>
        <dbReference type="ARBA" id="ARBA00023015"/>
    </source>
</evidence>
<dbReference type="PANTHER" id="PTHR43133:SF8">
    <property type="entry name" value="RNA POLYMERASE SIGMA FACTOR HI_1459-RELATED"/>
    <property type="match status" value="1"/>
</dbReference>
<dbReference type="RefSeq" id="WP_311558295.1">
    <property type="nucleotide sequence ID" value="NZ_JAVREJ010000015.1"/>
</dbReference>
<dbReference type="InterPro" id="IPR036388">
    <property type="entry name" value="WH-like_DNA-bd_sf"/>
</dbReference>
<dbReference type="Proteomes" id="UP001183202">
    <property type="component" value="Unassembled WGS sequence"/>
</dbReference>
<evidence type="ECO:0000256" key="4">
    <source>
        <dbReference type="ARBA" id="ARBA00023125"/>
    </source>
</evidence>
<organism evidence="7 8">
    <name type="scientific">Pseudonocardia charpentierae</name>
    <dbReference type="NCBI Taxonomy" id="3075545"/>
    <lineage>
        <taxon>Bacteria</taxon>
        <taxon>Bacillati</taxon>
        <taxon>Actinomycetota</taxon>
        <taxon>Actinomycetes</taxon>
        <taxon>Pseudonocardiales</taxon>
        <taxon>Pseudonocardiaceae</taxon>
        <taxon>Pseudonocardia</taxon>
    </lineage>
</organism>
<evidence type="ECO:0000256" key="1">
    <source>
        <dbReference type="ARBA" id="ARBA00010641"/>
    </source>
</evidence>
<dbReference type="Gene3D" id="1.10.10.10">
    <property type="entry name" value="Winged helix-like DNA-binding domain superfamily/Winged helix DNA-binding domain"/>
    <property type="match status" value="1"/>
</dbReference>
<dbReference type="PANTHER" id="PTHR43133">
    <property type="entry name" value="RNA POLYMERASE ECF-TYPE SIGMA FACTO"/>
    <property type="match status" value="1"/>
</dbReference>
<keyword evidence="8" id="KW-1185">Reference proteome</keyword>
<comment type="caution">
    <text evidence="7">The sequence shown here is derived from an EMBL/GenBank/DDBJ whole genome shotgun (WGS) entry which is preliminary data.</text>
</comment>
<keyword evidence="5" id="KW-0804">Transcription</keyword>
<protein>
    <submittedName>
        <fullName evidence="7">Sigma-70 family RNA polymerase sigma factor</fullName>
    </submittedName>
</protein>
<proteinExistence type="inferred from homology"/>
<keyword evidence="2" id="KW-0805">Transcription regulation</keyword>
<evidence type="ECO:0000313" key="7">
    <source>
        <dbReference type="EMBL" id="MDT0351821.1"/>
    </source>
</evidence>
<name>A0ABU2ND08_9PSEU</name>
<accession>A0ABU2ND08</accession>